<name>A0ABU3V935_9RHOB</name>
<evidence type="ECO:0000313" key="2">
    <source>
        <dbReference type="Proteomes" id="UP001255416"/>
    </source>
</evidence>
<organism evidence="1 2">
    <name type="scientific">Sedimentitalea todarodis</name>
    <dbReference type="NCBI Taxonomy" id="1631240"/>
    <lineage>
        <taxon>Bacteria</taxon>
        <taxon>Pseudomonadati</taxon>
        <taxon>Pseudomonadota</taxon>
        <taxon>Alphaproteobacteria</taxon>
        <taxon>Rhodobacterales</taxon>
        <taxon>Paracoccaceae</taxon>
        <taxon>Sedimentitalea</taxon>
    </lineage>
</organism>
<dbReference type="RefSeq" id="WP_316772818.1">
    <property type="nucleotide sequence ID" value="NZ_JASMWN010000001.1"/>
</dbReference>
<comment type="caution">
    <text evidence="1">The sequence shown here is derived from an EMBL/GenBank/DDBJ whole genome shotgun (WGS) entry which is preliminary data.</text>
</comment>
<sequence>MDQRDPTYDGGLAGMLERYNTRRRPYNPAAVALPPLDTDLAALAGQIVTEDDLIVQTPTRWARKRARIASEFPGKSQLALLNALLISNLRKHSAPDHVPALFQRIWREQHVHLIDQLDLRWKVSSVITFADHGGSDLQRQVGQALRMLFSMMKLYEFERLFSGLPPDQPHSVRRRVHTALPLEMEDFSIRKGGLDVNILAPVWELALTDPVIAPLADHLMQELNRDPANIFRRLSKMRQQFQDKT</sequence>
<dbReference type="Proteomes" id="UP001255416">
    <property type="component" value="Unassembled WGS sequence"/>
</dbReference>
<gene>
    <name evidence="1" type="ORF">QO231_02285</name>
</gene>
<dbReference type="EMBL" id="JASMWN010000001">
    <property type="protein sequence ID" value="MDU9002678.1"/>
    <property type="molecule type" value="Genomic_DNA"/>
</dbReference>
<accession>A0ABU3V935</accession>
<protein>
    <submittedName>
        <fullName evidence="1">Uncharacterized protein</fullName>
    </submittedName>
</protein>
<keyword evidence="2" id="KW-1185">Reference proteome</keyword>
<proteinExistence type="predicted"/>
<reference evidence="2" key="1">
    <citation type="submission" date="2023-05" db="EMBL/GenBank/DDBJ databases">
        <title>Sedimentitalea sp. nov. JM2-8.</title>
        <authorList>
            <person name="Huang J."/>
        </authorList>
    </citation>
    <scope>NUCLEOTIDE SEQUENCE [LARGE SCALE GENOMIC DNA]</scope>
    <source>
        <strain evidence="2">KHS03</strain>
    </source>
</reference>
<evidence type="ECO:0000313" key="1">
    <source>
        <dbReference type="EMBL" id="MDU9002678.1"/>
    </source>
</evidence>